<proteinExistence type="predicted"/>
<dbReference type="AlphaFoldDB" id="A0A0L6UN32"/>
<dbReference type="Proteomes" id="UP000037035">
    <property type="component" value="Unassembled WGS sequence"/>
</dbReference>
<evidence type="ECO:0000313" key="2">
    <source>
        <dbReference type="EMBL" id="KNZ49677.1"/>
    </source>
</evidence>
<evidence type="ECO:0000256" key="1">
    <source>
        <dbReference type="SAM" id="MobiDB-lite"/>
    </source>
</evidence>
<accession>A0A0L6UN32</accession>
<feature type="region of interest" description="Disordered" evidence="1">
    <location>
        <begin position="1012"/>
        <end position="1051"/>
    </location>
</feature>
<comment type="caution">
    <text evidence="2">The sequence shown here is derived from an EMBL/GenBank/DDBJ whole genome shotgun (WGS) entry which is preliminary data.</text>
</comment>
<gene>
    <name evidence="2" type="ORF">VP01_485g3</name>
</gene>
<name>A0A0L6UN32_9BASI</name>
<sequence length="1051" mass="116249">MGRPRKYPRTEYCRELCAPMPPDMHCHAPAPYHQRGWPHSAYLMRSLPPHDYWQASPRNYETGIDQLNLVICPASSDNIAQTLGLPSVETRRADQELRFQLSSFGKHASRLPIHAYAGWTANTAQSSKCTLASISIAAPSLGNTVNFHHASTSRPGFQSSIDAKFPHPQQMLLGQQNQMDNIPMDFARGTHLLNGNLSNPQSPSAVLTGDPITLGNSHEIISSCDARLIFQSFQGTTLHVTTQAHLQFILREYPKLHVPGEELCSSGKVKVCQLRLTYHKITQPFGNVVTSHKYPSVVGPTFYYTMLADVVSWIAYSQPSVSDRQDGSLNAHEPLFIQMLNSDRGGNSSQESMIPIGEGRLNPLEQLSTQEVNSIYSYWLRVNPFGFLFSDAPPNQQAVLLPENSALLATVVGWHFYLSSRSHNYNPPQTPGHQSQNASTRCHMPFFEFAEAELMAAPMRIQRSTLRIVQALILLGAFRSVDSQARCGWALLSVAHLLAKEYLSPANGMKRPRSRNGELDMPENKMMGINWLMCLYKSWTLLSMKFPKAKVHAMIEGSPSYFEAYLTHARVTSNSTYHQPTTEWANRTLLNSSQILEVFCILCQEDPSNSLPHGPTANLLDRTFESNVYLVRWLMDAAKRRCQVMGSYDSPPSNTRRGPCEIRNAHVNIVLALTFSMFALSQLAPLETMTTTSFSRIPLPSFRDALKLLQIISAEGADSVVASAPSLYQSSALAEALLLRILRGFFPCLLILLQAFVNTFPDYCSTSGVDSVYSMNQLHEVTESLGKFATAGLSLYPIEDLQVIEDIRMKIVALSATLSTPSHLGSSEEAFQPSAPVPFFGTDQSYIQTPQPRDGNAHEPFQNRDEYTATTTELLLTNSYPSEPANLIDSYSAPTTVDCIDSTLAPTNGARLSYNPTGSTDVAGVSSSPPLSDPPSSVSYPFQSRLEPEAKTEDILVPSQTTELLLSLTESQTLIEESERRGTELSSGVFRYPRGAEQYFCSLDSSWIPQQPLDPLDFESISQPPRLNSFPGGTTTPHQISPPTGSPPSYS</sequence>
<dbReference type="OrthoDB" id="5069333at2759"/>
<protein>
    <recommendedName>
        <fullName evidence="4">Transcription factor domain-containing protein</fullName>
    </recommendedName>
</protein>
<evidence type="ECO:0008006" key="4">
    <source>
        <dbReference type="Google" id="ProtNLM"/>
    </source>
</evidence>
<reference evidence="2 3" key="1">
    <citation type="submission" date="2015-08" db="EMBL/GenBank/DDBJ databases">
        <title>Next Generation Sequencing and Analysis of the Genome of Puccinia sorghi L Schw, the Causal Agent of Maize Common Rust.</title>
        <authorList>
            <person name="Rochi L."/>
            <person name="Burguener G."/>
            <person name="Darino M."/>
            <person name="Turjanski A."/>
            <person name="Kreff E."/>
            <person name="Dieguez M.J."/>
            <person name="Sacco F."/>
        </authorList>
    </citation>
    <scope>NUCLEOTIDE SEQUENCE [LARGE SCALE GENOMIC DNA]</scope>
    <source>
        <strain evidence="2 3">RO10H11247</strain>
    </source>
</reference>
<feature type="compositionally biased region" description="Polar residues" evidence="1">
    <location>
        <begin position="1020"/>
        <end position="1043"/>
    </location>
</feature>
<dbReference type="VEuPathDB" id="FungiDB:VP01_485g3"/>
<organism evidence="2 3">
    <name type="scientific">Puccinia sorghi</name>
    <dbReference type="NCBI Taxonomy" id="27349"/>
    <lineage>
        <taxon>Eukaryota</taxon>
        <taxon>Fungi</taxon>
        <taxon>Dikarya</taxon>
        <taxon>Basidiomycota</taxon>
        <taxon>Pucciniomycotina</taxon>
        <taxon>Pucciniomycetes</taxon>
        <taxon>Pucciniales</taxon>
        <taxon>Pucciniaceae</taxon>
        <taxon>Puccinia</taxon>
    </lineage>
</organism>
<feature type="region of interest" description="Disordered" evidence="1">
    <location>
        <begin position="911"/>
        <end position="941"/>
    </location>
</feature>
<dbReference type="EMBL" id="LAVV01010009">
    <property type="protein sequence ID" value="KNZ49677.1"/>
    <property type="molecule type" value="Genomic_DNA"/>
</dbReference>
<evidence type="ECO:0000313" key="3">
    <source>
        <dbReference type="Proteomes" id="UP000037035"/>
    </source>
</evidence>
<keyword evidence="3" id="KW-1185">Reference proteome</keyword>
<feature type="compositionally biased region" description="Low complexity" evidence="1">
    <location>
        <begin position="926"/>
        <end position="941"/>
    </location>
</feature>